<dbReference type="RefSeq" id="XP_040689375.1">
    <property type="nucleotide sequence ID" value="XM_040839006.1"/>
</dbReference>
<evidence type="ECO:0008006" key="3">
    <source>
        <dbReference type="Google" id="ProtNLM"/>
    </source>
</evidence>
<dbReference type="OrthoDB" id="4367773at2759"/>
<dbReference type="AlphaFoldDB" id="A0A1L9RL82"/>
<dbReference type="SUPFAM" id="SSF52047">
    <property type="entry name" value="RNI-like"/>
    <property type="match status" value="1"/>
</dbReference>
<dbReference type="InterPro" id="IPR032675">
    <property type="entry name" value="LRR_dom_sf"/>
</dbReference>
<dbReference type="VEuPathDB" id="FungiDB:ASPWEDRAFT_69007"/>
<reference evidence="2" key="1">
    <citation type="journal article" date="2017" name="Genome Biol.">
        <title>Comparative genomics reveals high biological diversity and specific adaptations in the industrially and medically important fungal genus Aspergillus.</title>
        <authorList>
            <person name="de Vries R.P."/>
            <person name="Riley R."/>
            <person name="Wiebenga A."/>
            <person name="Aguilar-Osorio G."/>
            <person name="Amillis S."/>
            <person name="Uchima C.A."/>
            <person name="Anderluh G."/>
            <person name="Asadollahi M."/>
            <person name="Askin M."/>
            <person name="Barry K."/>
            <person name="Battaglia E."/>
            <person name="Bayram O."/>
            <person name="Benocci T."/>
            <person name="Braus-Stromeyer S.A."/>
            <person name="Caldana C."/>
            <person name="Canovas D."/>
            <person name="Cerqueira G.C."/>
            <person name="Chen F."/>
            <person name="Chen W."/>
            <person name="Choi C."/>
            <person name="Clum A."/>
            <person name="Dos Santos R.A."/>
            <person name="Damasio A.R."/>
            <person name="Diallinas G."/>
            <person name="Emri T."/>
            <person name="Fekete E."/>
            <person name="Flipphi M."/>
            <person name="Freyberg S."/>
            <person name="Gallo A."/>
            <person name="Gournas C."/>
            <person name="Habgood R."/>
            <person name="Hainaut M."/>
            <person name="Harispe M.L."/>
            <person name="Henrissat B."/>
            <person name="Hilden K.S."/>
            <person name="Hope R."/>
            <person name="Hossain A."/>
            <person name="Karabika E."/>
            <person name="Karaffa L."/>
            <person name="Karanyi Z."/>
            <person name="Krasevec N."/>
            <person name="Kuo A."/>
            <person name="Kusch H."/>
            <person name="LaButti K."/>
            <person name="Lagendijk E.L."/>
            <person name="Lapidus A."/>
            <person name="Levasseur A."/>
            <person name="Lindquist E."/>
            <person name="Lipzen A."/>
            <person name="Logrieco A.F."/>
            <person name="MacCabe A."/>
            <person name="Maekelae M.R."/>
            <person name="Malavazi I."/>
            <person name="Melin P."/>
            <person name="Meyer V."/>
            <person name="Mielnichuk N."/>
            <person name="Miskei M."/>
            <person name="Molnar A.P."/>
            <person name="Mule G."/>
            <person name="Ngan C.Y."/>
            <person name="Orejas M."/>
            <person name="Orosz E."/>
            <person name="Ouedraogo J.P."/>
            <person name="Overkamp K.M."/>
            <person name="Park H.-S."/>
            <person name="Perrone G."/>
            <person name="Piumi F."/>
            <person name="Punt P.J."/>
            <person name="Ram A.F."/>
            <person name="Ramon A."/>
            <person name="Rauscher S."/>
            <person name="Record E."/>
            <person name="Riano-Pachon D.M."/>
            <person name="Robert V."/>
            <person name="Roehrig J."/>
            <person name="Ruller R."/>
            <person name="Salamov A."/>
            <person name="Salih N.S."/>
            <person name="Samson R.A."/>
            <person name="Sandor E."/>
            <person name="Sanguinetti M."/>
            <person name="Schuetze T."/>
            <person name="Sepcic K."/>
            <person name="Shelest E."/>
            <person name="Sherlock G."/>
            <person name="Sophianopoulou V."/>
            <person name="Squina F.M."/>
            <person name="Sun H."/>
            <person name="Susca A."/>
            <person name="Todd R.B."/>
            <person name="Tsang A."/>
            <person name="Unkles S.E."/>
            <person name="van de Wiele N."/>
            <person name="van Rossen-Uffink D."/>
            <person name="Oliveira J.V."/>
            <person name="Vesth T.C."/>
            <person name="Visser J."/>
            <person name="Yu J.-H."/>
            <person name="Zhou M."/>
            <person name="Andersen M.R."/>
            <person name="Archer D.B."/>
            <person name="Baker S.E."/>
            <person name="Benoit I."/>
            <person name="Brakhage A.A."/>
            <person name="Braus G.H."/>
            <person name="Fischer R."/>
            <person name="Frisvad J.C."/>
            <person name="Goldman G.H."/>
            <person name="Houbraken J."/>
            <person name="Oakley B."/>
            <person name="Pocsi I."/>
            <person name="Scazzocchio C."/>
            <person name="Seiboth B."/>
            <person name="vanKuyk P.A."/>
            <person name="Wortman J."/>
            <person name="Dyer P.S."/>
            <person name="Grigoriev I.V."/>
        </authorList>
    </citation>
    <scope>NUCLEOTIDE SEQUENCE [LARGE SCALE GENOMIC DNA]</scope>
    <source>
        <strain evidence="2">DTO 134E9</strain>
    </source>
</reference>
<sequence length="505" mass="58095">MDETPLNVPEILANVLQYVDSKTLVAAAQVNSMWANEATNWIWRGGYRISFDSLSTPLQRLSDCSQERRDWYTKKIRCLDLEIEYDESNLLSIPLLLKQRQFAFANARSVIVDLGSENMNEKDMVQFLSPSLLCLELYGGYYTRWFLEQVKIKSPLLQLWLVDNRLIEEEESSDALTADDFLDFLTSMTSIKHLELNLGWEPILDERVMQHIMLRPNLEVLNLGYYVPLDWRIIMQVQDEYPSDHIFPVLRYLEINAEEKALRLLLSTLRFLQGVSITQIKTALSLHHILGTLSSCTRLEEITFDSERITSVSKEELLNLASGCPLIRRLELGGSCRSDNITDELIETLTSKWKHLEVFCVSFSGKLTTKSLISFARHCPHMYELDFMADLELMDLVDEPEAHFPCLSEFGLGSITTSPLESVQSITSLRDQIIKLLDDRFPELCSFSFNLAADNAHCADFVHQIRRHLRDTRPENLRKRPSPISQKLTRGLLEPIPGSRYNPLT</sequence>
<protein>
    <recommendedName>
        <fullName evidence="3">F-box domain-containing protein</fullName>
    </recommendedName>
</protein>
<dbReference type="EMBL" id="KV878212">
    <property type="protein sequence ID" value="OJJ35699.1"/>
    <property type="molecule type" value="Genomic_DNA"/>
</dbReference>
<dbReference type="STRING" id="1073089.A0A1L9RL82"/>
<dbReference type="SUPFAM" id="SSF81383">
    <property type="entry name" value="F-box domain"/>
    <property type="match status" value="1"/>
</dbReference>
<dbReference type="GeneID" id="63754854"/>
<organism evidence="1 2">
    <name type="scientific">Aspergillus wentii DTO 134E9</name>
    <dbReference type="NCBI Taxonomy" id="1073089"/>
    <lineage>
        <taxon>Eukaryota</taxon>
        <taxon>Fungi</taxon>
        <taxon>Dikarya</taxon>
        <taxon>Ascomycota</taxon>
        <taxon>Pezizomycotina</taxon>
        <taxon>Eurotiomycetes</taxon>
        <taxon>Eurotiomycetidae</taxon>
        <taxon>Eurotiales</taxon>
        <taxon>Aspergillaceae</taxon>
        <taxon>Aspergillus</taxon>
        <taxon>Aspergillus subgen. Cremei</taxon>
    </lineage>
</organism>
<evidence type="ECO:0000313" key="2">
    <source>
        <dbReference type="Proteomes" id="UP000184383"/>
    </source>
</evidence>
<evidence type="ECO:0000313" key="1">
    <source>
        <dbReference type="EMBL" id="OJJ35699.1"/>
    </source>
</evidence>
<gene>
    <name evidence="1" type="ORF">ASPWEDRAFT_69007</name>
</gene>
<proteinExistence type="predicted"/>
<name>A0A1L9RL82_ASPWE</name>
<dbReference type="InterPro" id="IPR036047">
    <property type="entry name" value="F-box-like_dom_sf"/>
</dbReference>
<accession>A0A1L9RL82</accession>
<keyword evidence="2" id="KW-1185">Reference proteome</keyword>
<dbReference type="Gene3D" id="3.80.10.10">
    <property type="entry name" value="Ribonuclease Inhibitor"/>
    <property type="match status" value="1"/>
</dbReference>
<dbReference type="Proteomes" id="UP000184383">
    <property type="component" value="Unassembled WGS sequence"/>
</dbReference>